<evidence type="ECO:0000256" key="1">
    <source>
        <dbReference type="ARBA" id="ARBA00000971"/>
    </source>
</evidence>
<sequence>MFLRRSVFALARQSAFRPAVSRSFTTSIVRRDAHKSDPAPGEYDKKMKPFEEIETEADLLPPGAPVGTIPTDLDQATGLDRLEIMGKMQGIDIFDMKPLDASRKGTLDNPIVVRSFGDEQYAGCTGVPADTHVVWWLTMSRDRPIERCPECGNVLKMEYVGAQDDAHHDAHGHDSHDTHADHDGAHNYEGEPKTFADFPCPSDMPPLLRALPTTSIFRTVNTARNFSASSANMVKKVYFECSWFGPELKFDANGKRDKSAAPSSDMKVRTGRINFELFDDVAPRTVENFRALCTGEKGFGYQGSKFHRVIPDFMLQGGDFTRGNGTGGKSIYGEKFADENFKLKHNKPYLLSMANAGPNTNGSQFFITTVVTSWLDGKHVVFGQVPDNDVESKKVVQSIEACGSNSGTIKYNKEAGFQPPTIVRSGPIIRISPHEIHINDPTYWETLYKQPNDKWEWGIRAIGLPESTVGTVKHDLHKRRRAALSPFFSRRSVERVGHVIYENIANLVSRLDDARMARSNAIAIGSSSQTEDEDLDDAAAEVLGIVNMSALWHCLAVDIVTEYAFAHSYGLVKNKRKGGAWVAMLKVVLENSNFIKHFPVFLKIRDGMAKLPDWAMQRMGDGVQNAFALQKDMRVQIGAIQRGETSDLTYKAHPTIFHSILESESIPPEEKRLDRLWQDGQSVIVGGSETVAKVLTHTTFHLLDKPAVLARLRSELEEGGYMTAEMKRKGENPRWQDLERCAYLQAVVAEGLRVSLPAVQRMNRVLPTKPRLYIDPQTQNEWHIPPNTPVSMSAHLLHFDERVFPRPHEFLPERWLDDPTLEPTLPGVRSKTKDVSGNEAGGHGSGITDRGGKIDRELGKYIASFGYGTRICVGMNLAYAEMYTAIALLFGPHTSHGLQLQLYRTTHEDVKFSHDFVVDAPRLGTRGVRVVVG</sequence>
<dbReference type="STRING" id="331657.A0A4U0XQW2"/>
<dbReference type="OrthoDB" id="10249250at2759"/>
<evidence type="ECO:0000256" key="16">
    <source>
        <dbReference type="ARBA" id="ARBA00031366"/>
    </source>
</evidence>
<evidence type="ECO:0000256" key="6">
    <source>
        <dbReference type="ARBA" id="ARBA00013194"/>
    </source>
</evidence>
<keyword evidence="12" id="KW-0697">Rotamase</keyword>
<gene>
    <name evidence="21" type="ORF">B0A49_00990</name>
</gene>
<evidence type="ECO:0000256" key="15">
    <source>
        <dbReference type="ARBA" id="ARBA00023235"/>
    </source>
</evidence>
<dbReference type="PANTHER" id="PTHR11071">
    <property type="entry name" value="PEPTIDYL-PROLYL CIS-TRANS ISOMERASE"/>
    <property type="match status" value="1"/>
</dbReference>
<dbReference type="GO" id="GO:0016018">
    <property type="term" value="F:cyclosporin A binding"/>
    <property type="evidence" value="ECO:0007669"/>
    <property type="project" value="TreeGrafter"/>
</dbReference>
<dbReference type="InterPro" id="IPR002124">
    <property type="entry name" value="Cyt_c_oxidase_su5b"/>
</dbReference>
<feature type="binding site" evidence="18">
    <location>
        <position position="124"/>
    </location>
    <ligand>
        <name>Zn(2+)</name>
        <dbReference type="ChEBI" id="CHEBI:29105"/>
    </ligand>
</feature>
<dbReference type="InterPro" id="IPR036972">
    <property type="entry name" value="Cyt_c_oxidase_su5b_sf"/>
</dbReference>
<dbReference type="PANTHER" id="PTHR11071:SF385">
    <property type="entry name" value="PEPTIDYL-PROLYL CIS-TRANS ISOMERASE"/>
    <property type="match status" value="1"/>
</dbReference>
<evidence type="ECO:0000313" key="21">
    <source>
        <dbReference type="EMBL" id="TKA79914.1"/>
    </source>
</evidence>
<evidence type="ECO:0000256" key="2">
    <source>
        <dbReference type="ARBA" id="ARBA00004443"/>
    </source>
</evidence>
<dbReference type="PROSITE" id="PS00086">
    <property type="entry name" value="CYTOCHROME_P450"/>
    <property type="match status" value="1"/>
</dbReference>
<keyword evidence="14" id="KW-0472">Membrane</keyword>
<evidence type="ECO:0000313" key="22">
    <source>
        <dbReference type="Proteomes" id="UP000308768"/>
    </source>
</evidence>
<keyword evidence="11" id="KW-0408">Iron</keyword>
<dbReference type="GO" id="GO:0004497">
    <property type="term" value="F:monooxygenase activity"/>
    <property type="evidence" value="ECO:0007669"/>
    <property type="project" value="InterPro"/>
</dbReference>
<comment type="catalytic activity">
    <reaction evidence="1">
        <text>[protein]-peptidylproline (omega=180) = [protein]-peptidylproline (omega=0)</text>
        <dbReference type="Rhea" id="RHEA:16237"/>
        <dbReference type="Rhea" id="RHEA-COMP:10747"/>
        <dbReference type="Rhea" id="RHEA-COMP:10748"/>
        <dbReference type="ChEBI" id="CHEBI:83833"/>
        <dbReference type="ChEBI" id="CHEBI:83834"/>
        <dbReference type="EC" id="5.2.1.8"/>
    </reaction>
</comment>
<dbReference type="Gene3D" id="2.40.100.10">
    <property type="entry name" value="Cyclophilin-like"/>
    <property type="match status" value="1"/>
</dbReference>
<evidence type="ECO:0000256" key="12">
    <source>
        <dbReference type="ARBA" id="ARBA00023110"/>
    </source>
</evidence>
<dbReference type="Pfam" id="PF00160">
    <property type="entry name" value="Pro_isomerase"/>
    <property type="match status" value="1"/>
</dbReference>
<dbReference type="Gene3D" id="1.10.630.10">
    <property type="entry name" value="Cytochrome P450"/>
    <property type="match status" value="1"/>
</dbReference>
<comment type="subcellular location">
    <subcellularLocation>
        <location evidence="2">Mitochondrion inner membrane</location>
        <topology evidence="2">Peripheral membrane protein</topology>
        <orientation evidence="2">Matrix side</orientation>
    </subcellularLocation>
</comment>
<dbReference type="GO" id="GO:0006123">
    <property type="term" value="P:mitochondrial electron transport, cytochrome c to oxygen"/>
    <property type="evidence" value="ECO:0007669"/>
    <property type="project" value="InterPro"/>
</dbReference>
<evidence type="ECO:0000256" key="8">
    <source>
        <dbReference type="ARBA" id="ARBA00022792"/>
    </source>
</evidence>
<dbReference type="InterPro" id="IPR017972">
    <property type="entry name" value="Cyt_P450_CS"/>
</dbReference>
<dbReference type="PROSITE" id="PS50072">
    <property type="entry name" value="CSA_PPIASE_2"/>
    <property type="match status" value="1"/>
</dbReference>
<keyword evidence="10" id="KW-0809">Transit peptide</keyword>
<dbReference type="AlphaFoldDB" id="A0A4U0XQW2"/>
<dbReference type="GO" id="GO:0020037">
    <property type="term" value="F:heme binding"/>
    <property type="evidence" value="ECO:0007669"/>
    <property type="project" value="InterPro"/>
</dbReference>
<keyword evidence="7 18" id="KW-0479">Metal-binding</keyword>
<evidence type="ECO:0000256" key="18">
    <source>
        <dbReference type="PIRSR" id="PIRSR602124-2"/>
    </source>
</evidence>
<dbReference type="Pfam" id="PF01215">
    <property type="entry name" value="COX5B"/>
    <property type="match status" value="1"/>
</dbReference>
<dbReference type="GO" id="GO:0003755">
    <property type="term" value="F:peptidyl-prolyl cis-trans isomerase activity"/>
    <property type="evidence" value="ECO:0007669"/>
    <property type="project" value="UniProtKB-KW"/>
</dbReference>
<feature type="region of interest" description="Disordered" evidence="19">
    <location>
        <begin position="166"/>
        <end position="188"/>
    </location>
</feature>
<dbReference type="FunFam" id="2.40.100.10:FF:000032">
    <property type="entry name" value="Peptidyl-prolyl cis-trans isomerase"/>
    <property type="match status" value="1"/>
</dbReference>
<keyword evidence="8" id="KW-0999">Mitochondrion inner membrane</keyword>
<comment type="caution">
    <text evidence="21">The sequence shown here is derived from an EMBL/GenBank/DDBJ whole genome shotgun (WGS) entry which is preliminary data.</text>
</comment>
<evidence type="ECO:0000256" key="3">
    <source>
        <dbReference type="ARBA" id="ARBA00004673"/>
    </source>
</evidence>
<dbReference type="InterPro" id="IPR020892">
    <property type="entry name" value="Cyclophilin-type_PPIase_CS"/>
</dbReference>
<dbReference type="InterPro" id="IPR001128">
    <property type="entry name" value="Cyt_P450"/>
</dbReference>
<dbReference type="Proteomes" id="UP000308768">
    <property type="component" value="Unassembled WGS sequence"/>
</dbReference>
<comment type="similarity">
    <text evidence="4">Belongs to the cyclophilin-type PPIase family.</text>
</comment>
<evidence type="ECO:0000256" key="10">
    <source>
        <dbReference type="ARBA" id="ARBA00022946"/>
    </source>
</evidence>
<feature type="binding site" evidence="18">
    <location>
        <position position="148"/>
    </location>
    <ligand>
        <name>Zn(2+)</name>
        <dbReference type="ChEBI" id="CHEBI:29105"/>
    </ligand>
</feature>
<name>A0A4U0XQW2_9PEZI</name>
<dbReference type="SUPFAM" id="SSF57802">
    <property type="entry name" value="Rubredoxin-like"/>
    <property type="match status" value="1"/>
</dbReference>
<proteinExistence type="inferred from homology"/>
<dbReference type="GO" id="GO:0005506">
    <property type="term" value="F:iron ion binding"/>
    <property type="evidence" value="ECO:0007669"/>
    <property type="project" value="InterPro"/>
</dbReference>
<comment type="pathway">
    <text evidence="3">Energy metabolism; oxidative phosphorylation.</text>
</comment>
<reference evidence="21 22" key="1">
    <citation type="submission" date="2017-03" db="EMBL/GenBank/DDBJ databases">
        <title>Genomes of endolithic fungi from Antarctica.</title>
        <authorList>
            <person name="Coleine C."/>
            <person name="Masonjones S."/>
            <person name="Stajich J.E."/>
        </authorList>
    </citation>
    <scope>NUCLEOTIDE SEQUENCE [LARGE SCALE GENOMIC DNA]</scope>
    <source>
        <strain evidence="21 22">CCFEE 5187</strain>
    </source>
</reference>
<feature type="binding site" evidence="18">
    <location>
        <position position="132"/>
    </location>
    <ligand>
        <name>Zn(2+)</name>
        <dbReference type="ChEBI" id="CHEBI:29105"/>
    </ligand>
</feature>
<keyword evidence="9 18" id="KW-0862">Zinc</keyword>
<evidence type="ECO:0000256" key="17">
    <source>
        <dbReference type="ARBA" id="ARBA00070613"/>
    </source>
</evidence>
<evidence type="ECO:0000256" key="7">
    <source>
        <dbReference type="ARBA" id="ARBA00022723"/>
    </source>
</evidence>
<dbReference type="PRINTS" id="PR00153">
    <property type="entry name" value="CSAPPISMRASE"/>
</dbReference>
<keyword evidence="13" id="KW-0496">Mitochondrion</keyword>
<accession>A0A4U0XQW2</accession>
<evidence type="ECO:0000256" key="19">
    <source>
        <dbReference type="SAM" id="MobiDB-lite"/>
    </source>
</evidence>
<dbReference type="PROSITE" id="PS51359">
    <property type="entry name" value="COX5B_2"/>
    <property type="match status" value="1"/>
</dbReference>
<evidence type="ECO:0000256" key="11">
    <source>
        <dbReference type="ARBA" id="ARBA00023004"/>
    </source>
</evidence>
<dbReference type="Pfam" id="PF00067">
    <property type="entry name" value="p450"/>
    <property type="match status" value="1"/>
</dbReference>
<comment type="similarity">
    <text evidence="5">Belongs to the cytochrome c oxidase subunit 5B family.</text>
</comment>
<dbReference type="InterPro" id="IPR002130">
    <property type="entry name" value="Cyclophilin-type_PPIase_dom"/>
</dbReference>
<dbReference type="GO" id="GO:0045277">
    <property type="term" value="C:respiratory chain complex IV"/>
    <property type="evidence" value="ECO:0007669"/>
    <property type="project" value="InterPro"/>
</dbReference>
<evidence type="ECO:0000256" key="5">
    <source>
        <dbReference type="ARBA" id="ARBA00010292"/>
    </source>
</evidence>
<dbReference type="InterPro" id="IPR029000">
    <property type="entry name" value="Cyclophilin-like_dom_sf"/>
</dbReference>
<dbReference type="EC" id="5.2.1.8" evidence="6"/>
<evidence type="ECO:0000256" key="4">
    <source>
        <dbReference type="ARBA" id="ARBA00007365"/>
    </source>
</evidence>
<evidence type="ECO:0000256" key="14">
    <source>
        <dbReference type="ARBA" id="ARBA00023136"/>
    </source>
</evidence>
<protein>
    <recommendedName>
        <fullName evidence="17">Cytochrome c oxidase subunit 4, mitochondrial</fullName>
        <ecNumber evidence="6">5.2.1.8</ecNumber>
    </recommendedName>
    <alternativeName>
        <fullName evidence="16">Cytochrome c oxidase polypeptide IV</fullName>
    </alternativeName>
</protein>
<dbReference type="CDD" id="cd11062">
    <property type="entry name" value="CYP58-like"/>
    <property type="match status" value="1"/>
</dbReference>
<dbReference type="GO" id="GO:0005743">
    <property type="term" value="C:mitochondrial inner membrane"/>
    <property type="evidence" value="ECO:0007669"/>
    <property type="project" value="UniProtKB-SubCell"/>
</dbReference>
<dbReference type="EMBL" id="NAJN01000079">
    <property type="protein sequence ID" value="TKA79914.1"/>
    <property type="molecule type" value="Genomic_DNA"/>
</dbReference>
<organism evidence="21 22">
    <name type="scientific">Cryomyces minteri</name>
    <dbReference type="NCBI Taxonomy" id="331657"/>
    <lineage>
        <taxon>Eukaryota</taxon>
        <taxon>Fungi</taxon>
        <taxon>Dikarya</taxon>
        <taxon>Ascomycota</taxon>
        <taxon>Pezizomycotina</taxon>
        <taxon>Dothideomycetes</taxon>
        <taxon>Dothideomycetes incertae sedis</taxon>
        <taxon>Cryomyces</taxon>
    </lineage>
</organism>
<keyword evidence="22" id="KW-1185">Reference proteome</keyword>
<dbReference type="GO" id="GO:0016705">
    <property type="term" value="F:oxidoreductase activity, acting on paired donors, with incorporation or reduction of molecular oxygen"/>
    <property type="evidence" value="ECO:0007669"/>
    <property type="project" value="InterPro"/>
</dbReference>
<evidence type="ECO:0000256" key="9">
    <source>
        <dbReference type="ARBA" id="ARBA00022833"/>
    </source>
</evidence>
<evidence type="ECO:0000256" key="13">
    <source>
        <dbReference type="ARBA" id="ARBA00023128"/>
    </source>
</evidence>
<dbReference type="FunFam" id="2.60.11.10:FF:000003">
    <property type="entry name" value="Cytochrome c oxidase subunit IV"/>
    <property type="match status" value="1"/>
</dbReference>
<dbReference type="Gene3D" id="2.60.11.10">
    <property type="entry name" value="Cytochrome c oxidase, subunit Vb"/>
    <property type="match status" value="1"/>
</dbReference>
<dbReference type="CDD" id="cd00924">
    <property type="entry name" value="Cyt_c_Oxidase_Vb"/>
    <property type="match status" value="1"/>
</dbReference>
<feature type="region of interest" description="Disordered" evidence="19">
    <location>
        <begin position="827"/>
        <end position="851"/>
    </location>
</feature>
<dbReference type="PROSITE" id="PS00170">
    <property type="entry name" value="CSA_PPIASE_1"/>
    <property type="match status" value="1"/>
</dbReference>
<dbReference type="SUPFAM" id="SSF50891">
    <property type="entry name" value="Cyclophilin-like"/>
    <property type="match status" value="1"/>
</dbReference>
<evidence type="ECO:0000259" key="20">
    <source>
        <dbReference type="PROSITE" id="PS50072"/>
    </source>
</evidence>
<dbReference type="InterPro" id="IPR036396">
    <property type="entry name" value="Cyt_P450_sf"/>
</dbReference>
<dbReference type="SUPFAM" id="SSF48264">
    <property type="entry name" value="Cytochrome P450"/>
    <property type="match status" value="1"/>
</dbReference>
<dbReference type="GO" id="GO:0006457">
    <property type="term" value="P:protein folding"/>
    <property type="evidence" value="ECO:0007669"/>
    <property type="project" value="InterPro"/>
</dbReference>
<feature type="domain" description="PPIase cyclophilin-type" evidence="20">
    <location>
        <begin position="271"/>
        <end position="427"/>
    </location>
</feature>
<feature type="binding site" evidence="18">
    <location>
        <position position="151"/>
    </location>
    <ligand>
        <name>Zn(2+)</name>
        <dbReference type="ChEBI" id="CHEBI:29105"/>
    </ligand>
</feature>
<keyword evidence="15" id="KW-0413">Isomerase</keyword>